<dbReference type="InterPro" id="IPR010282">
    <property type="entry name" value="Uncharacterised_HutD/Ves"/>
</dbReference>
<sequence>MDAVPERLRRAVSIPGAGGASSGAALDFPHDDARRSDMTGADTTGSGCGAIALLPAEEYRRERWPNGAGWTRQIASASEAGTGLLWRLSIAEITSEASYSLFHGLQRHQVLLQGDGIVLELEGAPAQRAEPPFGQVSFPGELPARCTLLGGPVHMFNLFHRPDRFDLSLWRRPVVGPMYFFPASGETWAMHLLSGQAELGGRGGGCMMQQGDSALLGAAGGCPGRVSLEGGGEVLVARLTPRAPAGADS</sequence>
<dbReference type="PANTHER" id="PTHR37943:SF1">
    <property type="entry name" value="PROTEIN VES"/>
    <property type="match status" value="1"/>
</dbReference>
<feature type="region of interest" description="Disordered" evidence="1">
    <location>
        <begin position="14"/>
        <end position="44"/>
    </location>
</feature>
<dbReference type="Pfam" id="PF05962">
    <property type="entry name" value="HutD"/>
    <property type="match status" value="1"/>
</dbReference>
<dbReference type="SUPFAM" id="SSF51182">
    <property type="entry name" value="RmlC-like cupins"/>
    <property type="match status" value="1"/>
</dbReference>
<dbReference type="EMBL" id="VRTS01000002">
    <property type="protein sequence ID" value="TXK65089.1"/>
    <property type="molecule type" value="Genomic_DNA"/>
</dbReference>
<evidence type="ECO:0000313" key="2">
    <source>
        <dbReference type="EMBL" id="TXK65089.1"/>
    </source>
</evidence>
<reference evidence="2 3" key="1">
    <citation type="submission" date="2019-08" db="EMBL/GenBank/DDBJ databases">
        <authorList>
            <person name="Karlyshev A.V."/>
        </authorList>
    </citation>
    <scope>NUCLEOTIDE SEQUENCE [LARGE SCALE GENOMIC DNA]</scope>
    <source>
        <strain evidence="2 3">Alg18-2.2</strain>
    </source>
</reference>
<name>A0A5C8KXH2_9GAMM</name>
<dbReference type="InterPro" id="IPR014710">
    <property type="entry name" value="RmlC-like_jellyroll"/>
</dbReference>
<accession>A0A5C8KXH2</accession>
<dbReference type="Gene3D" id="2.60.120.10">
    <property type="entry name" value="Jelly Rolls"/>
    <property type="match status" value="1"/>
</dbReference>
<dbReference type="InterPro" id="IPR011051">
    <property type="entry name" value="RmlC_Cupin_sf"/>
</dbReference>
<evidence type="ECO:0000256" key="1">
    <source>
        <dbReference type="SAM" id="MobiDB-lite"/>
    </source>
</evidence>
<protein>
    <submittedName>
        <fullName evidence="2">HutD family protein</fullName>
    </submittedName>
</protein>
<comment type="caution">
    <text evidence="2">The sequence shown here is derived from an EMBL/GenBank/DDBJ whole genome shotgun (WGS) entry which is preliminary data.</text>
</comment>
<gene>
    <name evidence="2" type="ORF">FU658_04715</name>
</gene>
<organism evidence="2 3">
    <name type="scientific">Alkalisalibacterium limincola</name>
    <dbReference type="NCBI Taxonomy" id="2699169"/>
    <lineage>
        <taxon>Bacteria</taxon>
        <taxon>Pseudomonadati</taxon>
        <taxon>Pseudomonadota</taxon>
        <taxon>Gammaproteobacteria</taxon>
        <taxon>Lysobacterales</taxon>
        <taxon>Lysobacteraceae</taxon>
        <taxon>Alkalisalibacterium</taxon>
    </lineage>
</organism>
<evidence type="ECO:0000313" key="3">
    <source>
        <dbReference type="Proteomes" id="UP000321248"/>
    </source>
</evidence>
<dbReference type="PANTHER" id="PTHR37943">
    <property type="entry name" value="PROTEIN VES"/>
    <property type="match status" value="1"/>
</dbReference>
<keyword evidence="3" id="KW-1185">Reference proteome</keyword>
<proteinExistence type="predicted"/>
<feature type="compositionally biased region" description="Basic and acidic residues" evidence="1">
    <location>
        <begin position="28"/>
        <end position="37"/>
    </location>
</feature>
<dbReference type="AlphaFoldDB" id="A0A5C8KXH2"/>
<dbReference type="OrthoDB" id="9800082at2"/>
<dbReference type="Proteomes" id="UP000321248">
    <property type="component" value="Unassembled WGS sequence"/>
</dbReference>